<keyword evidence="4" id="KW-1185">Reference proteome</keyword>
<dbReference type="Gene3D" id="1.10.40.110">
    <property type="match status" value="1"/>
</dbReference>
<evidence type="ECO:0000313" key="3">
    <source>
        <dbReference type="EMBL" id="NIJ65440.1"/>
    </source>
</evidence>
<proteinExistence type="predicted"/>
<name>A0A7X5V0S8_9SPHN</name>
<organism evidence="3 4">
    <name type="scientific">Sphingomonas leidyi</name>
    <dbReference type="NCBI Taxonomy" id="68569"/>
    <lineage>
        <taxon>Bacteria</taxon>
        <taxon>Pseudomonadati</taxon>
        <taxon>Pseudomonadota</taxon>
        <taxon>Alphaproteobacteria</taxon>
        <taxon>Sphingomonadales</taxon>
        <taxon>Sphingomonadaceae</taxon>
        <taxon>Sphingomonas</taxon>
    </lineage>
</organism>
<dbReference type="InterPro" id="IPR036249">
    <property type="entry name" value="Thioredoxin-like_sf"/>
</dbReference>
<feature type="chain" id="PRO_5031440557" evidence="1">
    <location>
        <begin position="18"/>
        <end position="253"/>
    </location>
</feature>
<dbReference type="GO" id="GO:0016853">
    <property type="term" value="F:isomerase activity"/>
    <property type="evidence" value="ECO:0007669"/>
    <property type="project" value="UniProtKB-KW"/>
</dbReference>
<feature type="signal peptide" evidence="1">
    <location>
        <begin position="1"/>
        <end position="17"/>
    </location>
</feature>
<dbReference type="PROSITE" id="PS51257">
    <property type="entry name" value="PROKAR_LIPOPROTEIN"/>
    <property type="match status" value="1"/>
</dbReference>
<comment type="caution">
    <text evidence="3">The sequence shown here is derived from an EMBL/GenBank/DDBJ whole genome shotgun (WGS) entry which is preliminary data.</text>
</comment>
<dbReference type="EMBL" id="JAASQV010000002">
    <property type="protein sequence ID" value="NIJ65440.1"/>
    <property type="molecule type" value="Genomic_DNA"/>
</dbReference>
<reference evidence="3 4" key="1">
    <citation type="submission" date="2020-03" db="EMBL/GenBank/DDBJ databases">
        <title>Genomic Encyclopedia of Type Strains, Phase IV (KMG-IV): sequencing the most valuable type-strain genomes for metagenomic binning, comparative biology and taxonomic classification.</title>
        <authorList>
            <person name="Goeker M."/>
        </authorList>
    </citation>
    <scope>NUCLEOTIDE SEQUENCE [LARGE SCALE GENOMIC DNA]</scope>
    <source>
        <strain evidence="3 4">DSM 4733</strain>
    </source>
</reference>
<gene>
    <name evidence="3" type="ORF">FHR20_002402</name>
</gene>
<keyword evidence="1" id="KW-0732">Signal</keyword>
<accession>A0A7X5V0S8</accession>
<protein>
    <submittedName>
        <fullName evidence="3">Protein-disulfide isomerase</fullName>
    </submittedName>
</protein>
<evidence type="ECO:0000313" key="4">
    <source>
        <dbReference type="Proteomes" id="UP000564677"/>
    </source>
</evidence>
<sequence>MRIKLALALIPALFALASCGGGGTGNSSAPVTSSTPIAAVTAPAGKAWVDTIGKTKDGGYIQGNPNAPIKLVEYGSRNCPYCGLFGRTAPEPLRKNYISTGKVSWEFRDFLIHGAPDLAAALLNQCVPDESFFSMLDQFFENQESFLTRTEQLVKNNPQLAQQLQQLPPPQAAVGFAEQLGMIDFMKQRGVPEAKARQCLGDQKKIDEIAKVNADAATVHGVNGTPSFFINGKKVDAGSWEQLEPLLKAAGAR</sequence>
<dbReference type="AlphaFoldDB" id="A0A7X5V0S8"/>
<dbReference type="InterPro" id="IPR012336">
    <property type="entry name" value="Thioredoxin-like_fold"/>
</dbReference>
<dbReference type="Pfam" id="PF13462">
    <property type="entry name" value="Thioredoxin_4"/>
    <property type="match status" value="1"/>
</dbReference>
<dbReference type="SUPFAM" id="SSF52833">
    <property type="entry name" value="Thioredoxin-like"/>
    <property type="match status" value="1"/>
</dbReference>
<feature type="domain" description="Thioredoxin-like fold" evidence="2">
    <location>
        <begin position="57"/>
        <end position="248"/>
    </location>
</feature>
<dbReference type="Proteomes" id="UP000564677">
    <property type="component" value="Unassembled WGS sequence"/>
</dbReference>
<evidence type="ECO:0000259" key="2">
    <source>
        <dbReference type="Pfam" id="PF13462"/>
    </source>
</evidence>
<dbReference type="Gene3D" id="3.40.30.10">
    <property type="entry name" value="Glutaredoxin"/>
    <property type="match status" value="1"/>
</dbReference>
<evidence type="ECO:0000256" key="1">
    <source>
        <dbReference type="SAM" id="SignalP"/>
    </source>
</evidence>
<keyword evidence="3" id="KW-0413">Isomerase</keyword>
<dbReference type="RefSeq" id="WP_167299835.1">
    <property type="nucleotide sequence ID" value="NZ_CP170557.1"/>
</dbReference>